<dbReference type="AlphaFoldDB" id="G2YR74"/>
<dbReference type="InParanoid" id="G2YR74"/>
<feature type="compositionally biased region" description="Polar residues" evidence="1">
    <location>
        <begin position="44"/>
        <end position="56"/>
    </location>
</feature>
<gene>
    <name evidence="2" type="ORF">BofuT4_uP128220.1</name>
</gene>
<name>G2YR74_BOTF4</name>
<evidence type="ECO:0000313" key="2">
    <source>
        <dbReference type="EMBL" id="CCD54122.1"/>
    </source>
</evidence>
<proteinExistence type="predicted"/>
<dbReference type="OrthoDB" id="10434964at2759"/>
<accession>G2YR74</accession>
<organism evidence="2 3">
    <name type="scientific">Botryotinia fuckeliana (strain T4)</name>
    <name type="common">Noble rot fungus</name>
    <name type="synonym">Botrytis cinerea</name>
    <dbReference type="NCBI Taxonomy" id="999810"/>
    <lineage>
        <taxon>Eukaryota</taxon>
        <taxon>Fungi</taxon>
        <taxon>Dikarya</taxon>
        <taxon>Ascomycota</taxon>
        <taxon>Pezizomycotina</taxon>
        <taxon>Leotiomycetes</taxon>
        <taxon>Helotiales</taxon>
        <taxon>Sclerotiniaceae</taxon>
        <taxon>Botrytis</taxon>
    </lineage>
</organism>
<protein>
    <submittedName>
        <fullName evidence="2">Uncharacterized protein</fullName>
    </submittedName>
</protein>
<dbReference type="Proteomes" id="UP000008177">
    <property type="component" value="Unplaced contigs"/>
</dbReference>
<feature type="region of interest" description="Disordered" evidence="1">
    <location>
        <begin position="24"/>
        <end position="56"/>
    </location>
</feature>
<dbReference type="EMBL" id="FQ790350">
    <property type="protein sequence ID" value="CCD54122.1"/>
    <property type="molecule type" value="Genomic_DNA"/>
</dbReference>
<evidence type="ECO:0000313" key="3">
    <source>
        <dbReference type="Proteomes" id="UP000008177"/>
    </source>
</evidence>
<sequence length="56" mass="6157">MPSSNTQVNLTMVEVRPGEFRLMPTFPHPTPATPEYGNIPIKLDQSSSNNTGGSRR</sequence>
<evidence type="ECO:0000256" key="1">
    <source>
        <dbReference type="SAM" id="MobiDB-lite"/>
    </source>
</evidence>
<dbReference type="HOGENOM" id="CLU_3013971_0_0_1"/>
<reference evidence="3" key="1">
    <citation type="journal article" date="2011" name="PLoS Genet.">
        <title>Genomic analysis of the necrotrophic fungal pathogens Sclerotinia sclerotiorum and Botrytis cinerea.</title>
        <authorList>
            <person name="Amselem J."/>
            <person name="Cuomo C.A."/>
            <person name="van Kan J.A."/>
            <person name="Viaud M."/>
            <person name="Benito E.P."/>
            <person name="Couloux A."/>
            <person name="Coutinho P.M."/>
            <person name="de Vries R.P."/>
            <person name="Dyer P.S."/>
            <person name="Fillinger S."/>
            <person name="Fournier E."/>
            <person name="Gout L."/>
            <person name="Hahn M."/>
            <person name="Kohn L."/>
            <person name="Lapalu N."/>
            <person name="Plummer K.M."/>
            <person name="Pradier J.M."/>
            <person name="Quevillon E."/>
            <person name="Sharon A."/>
            <person name="Simon A."/>
            <person name="ten Have A."/>
            <person name="Tudzynski B."/>
            <person name="Tudzynski P."/>
            <person name="Wincker P."/>
            <person name="Andrew M."/>
            <person name="Anthouard V."/>
            <person name="Beever R.E."/>
            <person name="Beffa R."/>
            <person name="Benoit I."/>
            <person name="Bouzid O."/>
            <person name="Brault B."/>
            <person name="Chen Z."/>
            <person name="Choquer M."/>
            <person name="Collemare J."/>
            <person name="Cotton P."/>
            <person name="Danchin E.G."/>
            <person name="Da Silva C."/>
            <person name="Gautier A."/>
            <person name="Giraud C."/>
            <person name="Giraud T."/>
            <person name="Gonzalez C."/>
            <person name="Grossetete S."/>
            <person name="Guldener U."/>
            <person name="Henrissat B."/>
            <person name="Howlett B.J."/>
            <person name="Kodira C."/>
            <person name="Kretschmer M."/>
            <person name="Lappartient A."/>
            <person name="Leroch M."/>
            <person name="Levis C."/>
            <person name="Mauceli E."/>
            <person name="Neuveglise C."/>
            <person name="Oeser B."/>
            <person name="Pearson M."/>
            <person name="Poulain J."/>
            <person name="Poussereau N."/>
            <person name="Quesneville H."/>
            <person name="Rascle C."/>
            <person name="Schumacher J."/>
            <person name="Segurens B."/>
            <person name="Sexton A."/>
            <person name="Silva E."/>
            <person name="Sirven C."/>
            <person name="Soanes D.M."/>
            <person name="Talbot N.J."/>
            <person name="Templeton M."/>
            <person name="Yandava C."/>
            <person name="Yarden O."/>
            <person name="Zeng Q."/>
            <person name="Rollins J.A."/>
            <person name="Lebrun M.H."/>
            <person name="Dickman M."/>
        </authorList>
    </citation>
    <scope>NUCLEOTIDE SEQUENCE [LARGE SCALE GENOMIC DNA]</scope>
    <source>
        <strain evidence="3">T4</strain>
    </source>
</reference>